<evidence type="ECO:0000313" key="4">
    <source>
        <dbReference type="Proteomes" id="UP000620124"/>
    </source>
</evidence>
<dbReference type="Gene3D" id="3.40.50.300">
    <property type="entry name" value="P-loop containing nucleotide triphosphate hydrolases"/>
    <property type="match status" value="1"/>
</dbReference>
<protein>
    <submittedName>
        <fullName evidence="3">Putative nwd2 protein</fullName>
    </submittedName>
</protein>
<keyword evidence="1" id="KW-0677">Repeat</keyword>
<dbReference type="PANTHER" id="PTHR10039:SF17">
    <property type="entry name" value="FUNGAL STAND N-TERMINAL GOODBYE DOMAIN-CONTAINING PROTEIN-RELATED"/>
    <property type="match status" value="1"/>
</dbReference>
<dbReference type="EMBL" id="JACAZI010000002">
    <property type="protein sequence ID" value="KAF7369418.1"/>
    <property type="molecule type" value="Genomic_DNA"/>
</dbReference>
<dbReference type="Pfam" id="PF24883">
    <property type="entry name" value="NPHP3_N"/>
    <property type="match status" value="1"/>
</dbReference>
<dbReference type="InterPro" id="IPR056884">
    <property type="entry name" value="NPHP3-like_N"/>
</dbReference>
<sequence>MAFNLNGTIYGGTFNNVSGDMNQVSYRNEIYAPAHHLGVALSRRDIDGVLAQQQSMKSLRPERRATRQQNLPYDIANRGRRRGIENSQGVPSHATATSEATAVRHDTVPTYSGDYGNISIDNQMRDHYPETVHHQDTGQPPVGSISTNTFTSVAGNVTQLHLTSYGESGLDILYRFIAMGAVHDSAERFSEPACHPGTRVAVLERLTTWADDPRRESSILWLHGSAGMGKSAIAQLFAGKCNNRGRLGASFFFKRGDPERGSWHRLFTTVAFQLAHSVPGLLLHVQHAVEANKLVVNQTKELQFQRLIVEPLKQAPAPQLHPILVLDGLDECEDPKIQQDILRFFINAIHVHQLPIRILIASRPEPHIRGIIKTNATFDICHFVELSADQTAYEDIRTYLCDEFSRIRSEYLADGIDLGDMWPFPEAIEHLVEKSSGIFIYAVTVIRFIGDQYSGSHPQERLGSVMSLDPESTASLDDLYTQILSVAKQNDQQLRILHAVWQKSFSPDPEEIDFLLDLVRGSSRLALRGLHSLLGVPPIVTRLGLRQSVRVLHASFADYLGDPRRSRGWCVALPWLHSDLLNCTIRLLSSRRPSTDRFRYYFVEIAGALPSILSKATPCDQLFDLLRDNVFQNSLFLSDRPWPAYPPDLIHLWDCRRFILTLANHLENFTLECSSTFKYDHLYTSILSGQSTLIFILSTQVMRPRAAKLHQILRLFDLTFKIFEPFFLLREHLDFPISGGDSPLDFIADPDRAGALYLDPRAAAEVLVLRWIARVRESMVAGDFKPHTDLLQMIEYCGPSSKIINELATLDLSKFCDQISDDEDHEVFHQQIFEESDLFYVVDWLKTFPEPPQEVIDFWENQIAAIRNCRHSRG</sequence>
<organism evidence="3 4">
    <name type="scientific">Mycena venus</name>
    <dbReference type="NCBI Taxonomy" id="2733690"/>
    <lineage>
        <taxon>Eukaryota</taxon>
        <taxon>Fungi</taxon>
        <taxon>Dikarya</taxon>
        <taxon>Basidiomycota</taxon>
        <taxon>Agaricomycotina</taxon>
        <taxon>Agaricomycetes</taxon>
        <taxon>Agaricomycetidae</taxon>
        <taxon>Agaricales</taxon>
        <taxon>Marasmiineae</taxon>
        <taxon>Mycenaceae</taxon>
        <taxon>Mycena</taxon>
    </lineage>
</organism>
<feature type="domain" description="Nephrocystin 3-like N-terminal" evidence="2">
    <location>
        <begin position="205"/>
        <end position="363"/>
    </location>
</feature>
<evidence type="ECO:0000256" key="1">
    <source>
        <dbReference type="ARBA" id="ARBA00022737"/>
    </source>
</evidence>
<dbReference type="SUPFAM" id="SSF52540">
    <property type="entry name" value="P-loop containing nucleoside triphosphate hydrolases"/>
    <property type="match status" value="1"/>
</dbReference>
<dbReference type="OrthoDB" id="2932404at2759"/>
<evidence type="ECO:0000313" key="3">
    <source>
        <dbReference type="EMBL" id="KAF7369418.1"/>
    </source>
</evidence>
<dbReference type="InterPro" id="IPR027417">
    <property type="entry name" value="P-loop_NTPase"/>
</dbReference>
<comment type="caution">
    <text evidence="3">The sequence shown here is derived from an EMBL/GenBank/DDBJ whole genome shotgun (WGS) entry which is preliminary data.</text>
</comment>
<dbReference type="AlphaFoldDB" id="A0A8H7DEP9"/>
<dbReference type="PANTHER" id="PTHR10039">
    <property type="entry name" value="AMELOGENIN"/>
    <property type="match status" value="1"/>
</dbReference>
<name>A0A8H7DEP9_9AGAR</name>
<dbReference type="Proteomes" id="UP000620124">
    <property type="component" value="Unassembled WGS sequence"/>
</dbReference>
<accession>A0A8H7DEP9</accession>
<proteinExistence type="predicted"/>
<evidence type="ECO:0000259" key="2">
    <source>
        <dbReference type="Pfam" id="PF24883"/>
    </source>
</evidence>
<keyword evidence="4" id="KW-1185">Reference proteome</keyword>
<gene>
    <name evidence="3" type="ORF">MVEN_00271000</name>
</gene>
<reference evidence="3" key="1">
    <citation type="submission" date="2020-05" db="EMBL/GenBank/DDBJ databases">
        <title>Mycena genomes resolve the evolution of fungal bioluminescence.</title>
        <authorList>
            <person name="Tsai I.J."/>
        </authorList>
    </citation>
    <scope>NUCLEOTIDE SEQUENCE</scope>
    <source>
        <strain evidence="3">CCC161011</strain>
    </source>
</reference>